<keyword evidence="2" id="KW-1185">Reference proteome</keyword>
<accession>A0A067TCH1</accession>
<proteinExistence type="predicted"/>
<dbReference type="EMBL" id="KL142378">
    <property type="protein sequence ID" value="KDR76693.1"/>
    <property type="molecule type" value="Genomic_DNA"/>
</dbReference>
<name>A0A067TCH1_GALM3</name>
<dbReference type="HOGENOM" id="CLU_095770_0_0_1"/>
<protein>
    <submittedName>
        <fullName evidence="1">Uncharacterized protein</fullName>
    </submittedName>
</protein>
<dbReference type="Proteomes" id="UP000027222">
    <property type="component" value="Unassembled WGS sequence"/>
</dbReference>
<dbReference type="AlphaFoldDB" id="A0A067TCH1"/>
<dbReference type="OrthoDB" id="2679825at2759"/>
<dbReference type="InterPro" id="IPR054208">
    <property type="entry name" value="DUF6914"/>
</dbReference>
<gene>
    <name evidence="1" type="ORF">GALMADRAFT_1328605</name>
</gene>
<organism evidence="1 2">
    <name type="scientific">Galerina marginata (strain CBS 339.88)</name>
    <dbReference type="NCBI Taxonomy" id="685588"/>
    <lineage>
        <taxon>Eukaryota</taxon>
        <taxon>Fungi</taxon>
        <taxon>Dikarya</taxon>
        <taxon>Basidiomycota</taxon>
        <taxon>Agaricomycotina</taxon>
        <taxon>Agaricomycetes</taxon>
        <taxon>Agaricomycetidae</taxon>
        <taxon>Agaricales</taxon>
        <taxon>Agaricineae</taxon>
        <taxon>Strophariaceae</taxon>
        <taxon>Galerina</taxon>
    </lineage>
</organism>
<evidence type="ECO:0000313" key="1">
    <source>
        <dbReference type="EMBL" id="KDR76693.1"/>
    </source>
</evidence>
<sequence>MTGNKLRLYLGYWRRQESETYPEKYHVGLLLIAKKPRKDLPTAKRYHAVNPIDRETKVETWKFEILPTEARTTKLAGVMLLGKVPPDVTVEGIEEILKGVNVPTPEEAKKINWRCHHWVLEALERLMAGDVIPTSSAQELSDTGHSFVESKTAAADGYPVHGEWLYTCDTSGKDIASEIRPL</sequence>
<evidence type="ECO:0000313" key="2">
    <source>
        <dbReference type="Proteomes" id="UP000027222"/>
    </source>
</evidence>
<dbReference type="Pfam" id="PF21858">
    <property type="entry name" value="DUF6914"/>
    <property type="match status" value="1"/>
</dbReference>
<reference evidence="2" key="1">
    <citation type="journal article" date="2014" name="Proc. Natl. Acad. Sci. U.S.A.">
        <title>Extensive sampling of basidiomycete genomes demonstrates inadequacy of the white-rot/brown-rot paradigm for wood decay fungi.</title>
        <authorList>
            <person name="Riley R."/>
            <person name="Salamov A.A."/>
            <person name="Brown D.W."/>
            <person name="Nagy L.G."/>
            <person name="Floudas D."/>
            <person name="Held B.W."/>
            <person name="Levasseur A."/>
            <person name="Lombard V."/>
            <person name="Morin E."/>
            <person name="Otillar R."/>
            <person name="Lindquist E.A."/>
            <person name="Sun H."/>
            <person name="LaButti K.M."/>
            <person name="Schmutz J."/>
            <person name="Jabbour D."/>
            <person name="Luo H."/>
            <person name="Baker S.E."/>
            <person name="Pisabarro A.G."/>
            <person name="Walton J.D."/>
            <person name="Blanchette R.A."/>
            <person name="Henrissat B."/>
            <person name="Martin F."/>
            <person name="Cullen D."/>
            <person name="Hibbett D.S."/>
            <person name="Grigoriev I.V."/>
        </authorList>
    </citation>
    <scope>NUCLEOTIDE SEQUENCE [LARGE SCALE GENOMIC DNA]</scope>
    <source>
        <strain evidence="2">CBS 339.88</strain>
    </source>
</reference>